<dbReference type="AlphaFoldDB" id="A0AAD3H3N4"/>
<sequence>MCIKTSPKTLKTTSKNGSEETKPYTNGKTKMVTSTHSLHKRETKYDLLLFLAPALLYKLTPVAPLYITGIIRMLSIRLILTLHYLFCDKDNYNNKLTQKQLKREKEDYLVGIVLHMWAQIPLQLLFPGMFFQDDSMIKSCAINTFLSHVIVVEPLYYFAHRWLHIPEHMKSMHGFHHLSIHTLPSTSLVQNFQEHFIYIATFGPAFLFPFFLGGCQHWKVIAAYLVLFDIINAFGHMNITVKNPIWTSKWSPLRYMFYTPEFHLGHHAYFRANYGLFMPLWDFMLGTHREYKKPDPKLLPAEQQDFVFIGHNGGLGHLLTCPEFNVYNVYDKYRRTFLPLQVEFMLCHLAGIVSRKIAKAYYVSRYCINGNKIGRIICVLRTPIDYIYPSRYAAVNKDIVQLIKNENKSRGTRYFGLGNLNKMKQLNDGGKVITDMIQADPELKDKNIRIWTGDTMTAASVYNQIVEIPGIKEIFYIGANGKIGVAVCTLLTKRRPDIKIKIFSSYEAMSHPNISYTTDLTEMLKYKVVIAGKIVPGHKYSKAFKAAKAQNLANKTRFVLDYTVPFIPIDVKMFPEIQHIPIGLLKVNSKTFLRGHFDICMSHDQDHIYPCHAGCIMNAHEERETDEVGDIDLDEMEDRWRKALNYGFQNRIINYKCD</sequence>
<feature type="compositionally biased region" description="Low complexity" evidence="5">
    <location>
        <begin position="1"/>
        <end position="15"/>
    </location>
</feature>
<evidence type="ECO:0000256" key="4">
    <source>
        <dbReference type="ARBA" id="ARBA00023136"/>
    </source>
</evidence>
<keyword evidence="3 6" id="KW-1133">Transmembrane helix</keyword>
<gene>
    <name evidence="8" type="ORF">CTEN210_05651</name>
</gene>
<keyword evidence="2 6" id="KW-0812">Transmembrane</keyword>
<feature type="domain" description="Fatty acid hydroxylase" evidence="7">
    <location>
        <begin position="146"/>
        <end position="287"/>
    </location>
</feature>
<reference evidence="8 9" key="1">
    <citation type="journal article" date="2021" name="Sci. Rep.">
        <title>The genome of the diatom Chaetoceros tenuissimus carries an ancient integrated fragment of an extant virus.</title>
        <authorList>
            <person name="Hongo Y."/>
            <person name="Kimura K."/>
            <person name="Takaki Y."/>
            <person name="Yoshida Y."/>
            <person name="Baba S."/>
            <person name="Kobayashi G."/>
            <person name="Nagasaki K."/>
            <person name="Hano T."/>
            <person name="Tomaru Y."/>
        </authorList>
    </citation>
    <scope>NUCLEOTIDE SEQUENCE [LARGE SCALE GENOMIC DNA]</scope>
    <source>
        <strain evidence="8 9">NIES-3715</strain>
    </source>
</reference>
<organism evidence="8 9">
    <name type="scientific">Chaetoceros tenuissimus</name>
    <dbReference type="NCBI Taxonomy" id="426638"/>
    <lineage>
        <taxon>Eukaryota</taxon>
        <taxon>Sar</taxon>
        <taxon>Stramenopiles</taxon>
        <taxon>Ochrophyta</taxon>
        <taxon>Bacillariophyta</taxon>
        <taxon>Coscinodiscophyceae</taxon>
        <taxon>Chaetocerotophycidae</taxon>
        <taxon>Chaetocerotales</taxon>
        <taxon>Chaetocerotaceae</taxon>
        <taxon>Chaetoceros</taxon>
    </lineage>
</organism>
<name>A0AAD3H3N4_9STRA</name>
<evidence type="ECO:0000256" key="3">
    <source>
        <dbReference type="ARBA" id="ARBA00022989"/>
    </source>
</evidence>
<dbReference type="Pfam" id="PF04116">
    <property type="entry name" value="FA_hydroxylase"/>
    <property type="match status" value="1"/>
</dbReference>
<proteinExistence type="predicted"/>
<dbReference type="EMBL" id="BLLK01000032">
    <property type="protein sequence ID" value="GFH49175.1"/>
    <property type="molecule type" value="Genomic_DNA"/>
</dbReference>
<evidence type="ECO:0000256" key="5">
    <source>
        <dbReference type="SAM" id="MobiDB-lite"/>
    </source>
</evidence>
<feature type="transmembrane region" description="Helical" evidence="6">
    <location>
        <begin position="195"/>
        <end position="213"/>
    </location>
</feature>
<dbReference type="InterPro" id="IPR006694">
    <property type="entry name" value="Fatty_acid_hydroxylase"/>
</dbReference>
<evidence type="ECO:0000259" key="7">
    <source>
        <dbReference type="Pfam" id="PF04116"/>
    </source>
</evidence>
<dbReference type="GO" id="GO:0016491">
    <property type="term" value="F:oxidoreductase activity"/>
    <property type="evidence" value="ECO:0007669"/>
    <property type="project" value="InterPro"/>
</dbReference>
<dbReference type="GO" id="GO:0005506">
    <property type="term" value="F:iron ion binding"/>
    <property type="evidence" value="ECO:0007669"/>
    <property type="project" value="InterPro"/>
</dbReference>
<evidence type="ECO:0000256" key="2">
    <source>
        <dbReference type="ARBA" id="ARBA00022692"/>
    </source>
</evidence>
<evidence type="ECO:0000313" key="8">
    <source>
        <dbReference type="EMBL" id="GFH49175.1"/>
    </source>
</evidence>
<dbReference type="Proteomes" id="UP001054902">
    <property type="component" value="Unassembled WGS sequence"/>
</dbReference>
<comment type="subcellular location">
    <subcellularLocation>
        <location evidence="1">Membrane</location>
    </subcellularLocation>
</comment>
<keyword evidence="9" id="KW-1185">Reference proteome</keyword>
<feature type="region of interest" description="Disordered" evidence="5">
    <location>
        <begin position="1"/>
        <end position="28"/>
    </location>
</feature>
<evidence type="ECO:0000256" key="1">
    <source>
        <dbReference type="ARBA" id="ARBA00004370"/>
    </source>
</evidence>
<evidence type="ECO:0000256" key="6">
    <source>
        <dbReference type="SAM" id="Phobius"/>
    </source>
</evidence>
<keyword evidence="4 6" id="KW-0472">Membrane</keyword>
<dbReference type="InterPro" id="IPR050307">
    <property type="entry name" value="Sterol_Desaturase_Related"/>
</dbReference>
<dbReference type="GO" id="GO:0016020">
    <property type="term" value="C:membrane"/>
    <property type="evidence" value="ECO:0007669"/>
    <property type="project" value="UniProtKB-SubCell"/>
</dbReference>
<accession>A0AAD3H3N4</accession>
<feature type="transmembrane region" description="Helical" evidence="6">
    <location>
        <begin position="220"/>
        <end position="239"/>
    </location>
</feature>
<evidence type="ECO:0000313" key="9">
    <source>
        <dbReference type="Proteomes" id="UP001054902"/>
    </source>
</evidence>
<comment type="caution">
    <text evidence="8">The sequence shown here is derived from an EMBL/GenBank/DDBJ whole genome shotgun (WGS) entry which is preliminary data.</text>
</comment>
<dbReference type="PANTHER" id="PTHR11863">
    <property type="entry name" value="STEROL DESATURASE"/>
    <property type="match status" value="1"/>
</dbReference>
<feature type="transmembrane region" description="Helical" evidence="6">
    <location>
        <begin position="108"/>
        <end position="126"/>
    </location>
</feature>
<protein>
    <recommendedName>
        <fullName evidence="7">Fatty acid hydroxylase domain-containing protein</fullName>
    </recommendedName>
</protein>
<dbReference type="GO" id="GO:0008610">
    <property type="term" value="P:lipid biosynthetic process"/>
    <property type="evidence" value="ECO:0007669"/>
    <property type="project" value="InterPro"/>
</dbReference>
<feature type="transmembrane region" description="Helical" evidence="6">
    <location>
        <begin position="65"/>
        <end position="87"/>
    </location>
</feature>